<accession>A0AA43Q5I0</accession>
<dbReference type="Proteomes" id="UP001160519">
    <property type="component" value="Unassembled WGS sequence"/>
</dbReference>
<comment type="caution">
    <text evidence="1">The sequence shown here is derived from an EMBL/GenBank/DDBJ whole genome shotgun (WGS) entry which is preliminary data.</text>
</comment>
<dbReference type="EMBL" id="JAQSDF010000005">
    <property type="protein sequence ID" value="MDI1230089.1"/>
    <property type="molecule type" value="Genomic_DNA"/>
</dbReference>
<keyword evidence="2" id="KW-1185">Reference proteome</keyword>
<organism evidence="1 2">
    <name type="scientific">Candidatus Methylobacter titanis</name>
    <dbReference type="NCBI Taxonomy" id="3053457"/>
    <lineage>
        <taxon>Bacteria</taxon>
        <taxon>Pseudomonadati</taxon>
        <taxon>Pseudomonadota</taxon>
        <taxon>Gammaproteobacteria</taxon>
        <taxon>Methylococcales</taxon>
        <taxon>Methylococcaceae</taxon>
        <taxon>Methylobacter</taxon>
    </lineage>
</organism>
<evidence type="ECO:0000313" key="1">
    <source>
        <dbReference type="EMBL" id="MDI1230089.1"/>
    </source>
</evidence>
<proteinExistence type="predicted"/>
<dbReference type="AlphaFoldDB" id="A0AA43Q5I0"/>
<evidence type="ECO:0000313" key="2">
    <source>
        <dbReference type="Proteomes" id="UP001160519"/>
    </source>
</evidence>
<reference evidence="1" key="1">
    <citation type="submission" date="2023-01" db="EMBL/GenBank/DDBJ databases">
        <title>Biogeochemical cycle of methane in antarctic sediments.</title>
        <authorList>
            <person name="Roldan D.M."/>
            <person name="Menes R.J."/>
        </authorList>
    </citation>
    <scope>NUCLEOTIDE SEQUENCE [LARGE SCALE GENOMIC DNA]</scope>
    <source>
        <strain evidence="1">K-2018 MAG008</strain>
    </source>
</reference>
<protein>
    <submittedName>
        <fullName evidence="1">Uncharacterized protein</fullName>
    </submittedName>
</protein>
<name>A0AA43Q5I0_9GAMM</name>
<gene>
    <name evidence="1" type="ORF">PSU93_02945</name>
</gene>
<dbReference type="PROSITE" id="PS51257">
    <property type="entry name" value="PROKAR_LIPOPROTEIN"/>
    <property type="match status" value="1"/>
</dbReference>
<sequence>MTIRHNLSIKFSSVKFILVVGTLLSGCASTRQIVLDHPSTQVSQFQPLQGFQVIDGDDYYVRLISEFDFKGENVLKNGCTNMAPSYEKGDLSAALIYSVRNEALKFSREATGFLYQATTGKCNFTFDAKKLYLTPWIRLDSGKETLVDYNFYTNANSDVDVSGLVGNVNAASNLLALTGVGMGVAIMGQVAGQWVKSNQQAATAAAAPVPHQSVKHSSESHSLPAATAFLGKIGTLNQTIFKVYDVAEGGFNLLGSDTKQLGELKIYPEILPSLLLKTTADGIPDARDLSFEEIGYSPIKSAAGDINLQQLIEQSKHPAKPNLKPNWNNYQEVEGNCRKLKLVMKDLGFNKFDRNAVIYYFLAKNGDWNNYNISRQKTQGEEMRPKVIEAYRSKNFANCLATDDYAVMKAMGLPVNTPSDWDQMGEASHKKEQLFTPLKSIERQLVAVLKNSNKTEMEQQLFPLLSTAKNGDGSVLLQNHLGDFGLGLLLNPPVVSAVPAPEEVSVDPVASTVAPIPGEGVIVSARQLAQVFSGLSLNELSCARPVPDSLGKSAGILLFTTKEGSVRIKGGAMEFEFSGGKITRIAFQLSTYRDFEQDLLDRPEIGGCRIDPAFLTKLH</sequence>